<dbReference type="Gene3D" id="2.130.10.10">
    <property type="entry name" value="YVTN repeat-like/Quinoprotein amine dehydrogenase"/>
    <property type="match status" value="1"/>
</dbReference>
<comment type="function">
    <text evidence="12">The coatomer is a cytosolic protein complex that binds to dilysine motifs and reversibly associates with Golgi non-clathrin-coated vesicles, which further mediate biosynthetic protein transport from the ER, via the Golgi up to the trans Golgi network. Coatomer complex is required for budding from Golgi membranes, and is essential for the retrograde Golgi-to-ER transport of dilysine-tagged proteins.</text>
</comment>
<evidence type="ECO:0000256" key="11">
    <source>
        <dbReference type="ARBA" id="ARBA00023329"/>
    </source>
</evidence>
<dbReference type="AlphaFoldDB" id="A0A7S4HI59"/>
<dbReference type="CDD" id="cd00200">
    <property type="entry name" value="WD40"/>
    <property type="match status" value="1"/>
</dbReference>
<dbReference type="InterPro" id="IPR015943">
    <property type="entry name" value="WD40/YVTN_repeat-like_dom_sf"/>
</dbReference>
<evidence type="ECO:0000256" key="6">
    <source>
        <dbReference type="ARBA" id="ARBA00022737"/>
    </source>
</evidence>
<accession>A0A7S4HI59</accession>
<feature type="domain" description="COPA/B TPR" evidence="16">
    <location>
        <begin position="593"/>
        <end position="773"/>
    </location>
</feature>
<dbReference type="Pfam" id="PF00400">
    <property type="entry name" value="WD40"/>
    <property type="match status" value="6"/>
</dbReference>
<dbReference type="InterPro" id="IPR001680">
    <property type="entry name" value="WD40_rpt"/>
</dbReference>
<reference evidence="17" key="1">
    <citation type="submission" date="2021-01" db="EMBL/GenBank/DDBJ databases">
        <authorList>
            <person name="Corre E."/>
            <person name="Pelletier E."/>
            <person name="Niang G."/>
            <person name="Scheremetjew M."/>
            <person name="Finn R."/>
            <person name="Kale V."/>
            <person name="Holt S."/>
            <person name="Cochrane G."/>
            <person name="Meng A."/>
            <person name="Brown T."/>
            <person name="Cohen L."/>
        </authorList>
    </citation>
    <scope>NUCLEOTIDE SEQUENCE</scope>
    <source>
        <strain evidence="17">DIVA3 518/3/11/1/6</strain>
    </source>
</reference>
<feature type="repeat" description="WD" evidence="13">
    <location>
        <begin position="181"/>
        <end position="224"/>
    </location>
</feature>
<dbReference type="Gene3D" id="1.25.40.470">
    <property type="match status" value="1"/>
</dbReference>
<feature type="region of interest" description="Disordered" evidence="14">
    <location>
        <begin position="860"/>
        <end position="938"/>
    </location>
</feature>
<feature type="repeat" description="WD" evidence="13">
    <location>
        <begin position="11"/>
        <end position="52"/>
    </location>
</feature>
<dbReference type="InterPro" id="IPR050844">
    <property type="entry name" value="Coatomer_complex_subunit"/>
</dbReference>
<dbReference type="InterPro" id="IPR036322">
    <property type="entry name" value="WD40_repeat_dom_sf"/>
</dbReference>
<dbReference type="GO" id="GO:0000139">
    <property type="term" value="C:Golgi membrane"/>
    <property type="evidence" value="ECO:0007669"/>
    <property type="project" value="UniProtKB-SubCell"/>
</dbReference>
<dbReference type="EMBL" id="HBKP01001043">
    <property type="protein sequence ID" value="CAE2199924.1"/>
    <property type="molecule type" value="Transcribed_RNA"/>
</dbReference>
<evidence type="ECO:0000256" key="12">
    <source>
        <dbReference type="PIRNR" id="PIRNR005567"/>
    </source>
</evidence>
<dbReference type="InterPro" id="IPR011041">
    <property type="entry name" value="Quinoprot_gluc/sorb_DH_b-prop"/>
</dbReference>
<evidence type="ECO:0000259" key="15">
    <source>
        <dbReference type="Pfam" id="PF04053"/>
    </source>
</evidence>
<keyword evidence="6" id="KW-0677">Repeat</keyword>
<comment type="similarity">
    <text evidence="2 12">Belongs to the WD repeat COPB2 family.</text>
</comment>
<feature type="repeat" description="WD" evidence="13">
    <location>
        <begin position="95"/>
        <end position="127"/>
    </location>
</feature>
<dbReference type="GO" id="GO:0006890">
    <property type="term" value="P:retrograde vesicle-mediated transport, Golgi to endoplasmic reticulum"/>
    <property type="evidence" value="ECO:0007669"/>
    <property type="project" value="TreeGrafter"/>
</dbReference>
<keyword evidence="8 12" id="KW-0653">Protein transport</keyword>
<dbReference type="PANTHER" id="PTHR19876">
    <property type="entry name" value="COATOMER"/>
    <property type="match status" value="1"/>
</dbReference>
<keyword evidence="5 13" id="KW-0853">WD repeat</keyword>
<evidence type="ECO:0000256" key="2">
    <source>
        <dbReference type="ARBA" id="ARBA00010844"/>
    </source>
</evidence>
<dbReference type="PIRSF" id="PIRSF005567">
    <property type="entry name" value="Coatomer_beta'_subunit"/>
    <property type="match status" value="1"/>
</dbReference>
<dbReference type="Pfam" id="PF23953">
    <property type="entry name" value="TPR_COPA_B"/>
    <property type="match status" value="1"/>
</dbReference>
<dbReference type="CDD" id="cd22947">
    <property type="entry name" value="Coatomer_WDAD_beta-like"/>
    <property type="match status" value="1"/>
</dbReference>
<dbReference type="GO" id="GO:0006888">
    <property type="term" value="P:endoplasmic reticulum to Golgi vesicle-mediated transport"/>
    <property type="evidence" value="ECO:0007669"/>
    <property type="project" value="TreeGrafter"/>
</dbReference>
<evidence type="ECO:0000256" key="8">
    <source>
        <dbReference type="ARBA" id="ARBA00022927"/>
    </source>
</evidence>
<sequence>MPLKLEVKRKLNARSERVKSVDLHPTEPWVLASLYNGTVMIWDYKTESAVKTFEVTDLPVRCARFIPRKQWMVCGSDDMNIRVYNYNTMAKLKTFEAHNDYIRCLAVHPSQPLVLSSSDDMFIKLWNWDKGWQCTQTFEGHNHYVMMVVFNPKDPNTFASASLDRSIKIWNLSSPHPNYSLDDHERGVNCVDYFTGADKPYLVSGADDRTVKVWDYLNKTCLQTLEGHSHNVSVVCFHPTLPVILSGSEDSTVRIWNANTYRLEKTLNYGMDRVWALAFQPNSNSIAIGYDEGTVLIKFGSEEPSISMDKGGKIIWSRQNSIQQVNTKALSADDLVDGEKLTLPTKELGTSEVLPQTLKHNNNGRFVVVTGDGEFIIYTALAWRNKSFGKALEFVWGNDTGEYAVRESTSKITIFKNFKEVNTFRPDFTAEGIFSGRLLGVRSSSSLCFYDWSDCSIIRKIEITPKNVYWSDSGDYVVIACDTSFFMLQFHPERIDEAIDAGQEPQEDGYEEAFEVLHEIPERVRSALWVGDCFIYTNANRLNYCVGGEVVTLAHLEGSMYPIGYAPKQSRIYCADKSVNLVSYSLDLSIINYQTAILREDFTAAKKILPKIPADQLNRISQFLEKQGHVEMALEVATDPDLKFELALQLNKLSTAYGLAKEANSEEKWKQLGDSGLNNGELGLARECLINAKDLGALLTLCTASGDVDGLTKVAQQAKQEGLYNVAFASFFALNRIEDCLELLCDAGRIPEAAFLARTYMPSKVSDIVKLWREDLRSVSVKAAESLADPEEYPNLFPELEYALKAEKYLAATRSSRNASDYLKDVENRKRDFINEIREGTLNVEDIAEEDKAEDAIVELENEPEPEPESEPEPEAEPEPEEEEKAESPVEEAATETNADENEEGDDDLEDLDLDVDDIISDMDGKDVDLDDIDIDLI</sequence>
<gene>
    <name evidence="17" type="ORF">VSP0166_LOCUS733</name>
</gene>
<dbReference type="GO" id="GO:0030126">
    <property type="term" value="C:COPI vesicle coat"/>
    <property type="evidence" value="ECO:0007669"/>
    <property type="project" value="TreeGrafter"/>
</dbReference>
<feature type="compositionally biased region" description="Acidic residues" evidence="14">
    <location>
        <begin position="860"/>
        <end position="921"/>
    </location>
</feature>
<evidence type="ECO:0000256" key="7">
    <source>
        <dbReference type="ARBA" id="ARBA00022892"/>
    </source>
</evidence>
<feature type="repeat" description="WD" evidence="13">
    <location>
        <begin position="138"/>
        <end position="180"/>
    </location>
</feature>
<evidence type="ECO:0000256" key="10">
    <source>
        <dbReference type="ARBA" id="ARBA00023136"/>
    </source>
</evidence>
<evidence type="ECO:0000259" key="16">
    <source>
        <dbReference type="Pfam" id="PF23953"/>
    </source>
</evidence>
<dbReference type="InterPro" id="IPR016453">
    <property type="entry name" value="COPB2"/>
</dbReference>
<evidence type="ECO:0000256" key="9">
    <source>
        <dbReference type="ARBA" id="ARBA00023034"/>
    </source>
</evidence>
<dbReference type="GO" id="GO:0006891">
    <property type="term" value="P:intra-Golgi vesicle-mediated transport"/>
    <property type="evidence" value="ECO:0007669"/>
    <property type="project" value="TreeGrafter"/>
</dbReference>
<dbReference type="PRINTS" id="PR00320">
    <property type="entry name" value="GPROTEINBRPT"/>
</dbReference>
<dbReference type="SUPFAM" id="SSF50952">
    <property type="entry name" value="Soluble quinoprotein glucose dehydrogenase"/>
    <property type="match status" value="1"/>
</dbReference>
<evidence type="ECO:0000313" key="17">
    <source>
        <dbReference type="EMBL" id="CAE2199924.1"/>
    </source>
</evidence>
<keyword evidence="7 12" id="KW-0931">ER-Golgi transport</keyword>
<dbReference type="GO" id="GO:0006886">
    <property type="term" value="P:intracellular protein transport"/>
    <property type="evidence" value="ECO:0007669"/>
    <property type="project" value="UniProtKB-UniRule"/>
</dbReference>
<keyword evidence="3 12" id="KW-0813">Transport</keyword>
<dbReference type="SUPFAM" id="SSF50978">
    <property type="entry name" value="WD40 repeat-like"/>
    <property type="match status" value="1"/>
</dbReference>
<keyword evidence="9 12" id="KW-0333">Golgi apparatus</keyword>
<feature type="repeat" description="WD" evidence="13">
    <location>
        <begin position="225"/>
        <end position="266"/>
    </location>
</feature>
<comment type="subcellular location">
    <subcellularLocation>
        <location evidence="1 12">Cytoplasmic vesicle</location>
        <location evidence="1 12">COPI-coated vesicle membrane</location>
        <topology evidence="1 12">Peripheral membrane protein</topology>
        <orientation evidence="1 12">Cytoplasmic side</orientation>
    </subcellularLocation>
    <subcellularLocation>
        <location evidence="12">Golgi apparatus membrane</location>
        <topology evidence="12">Peripheral membrane protein</topology>
        <orientation evidence="12">Cytoplasmic side</orientation>
    </subcellularLocation>
    <text evidence="12">The coatomer is cytoplasmic or polymerized on the cytoplasmic side of the Golgi, as well as on the vesicles/buds originating from it.</text>
</comment>
<evidence type="ECO:0000256" key="13">
    <source>
        <dbReference type="PROSITE-ProRule" id="PRU00221"/>
    </source>
</evidence>
<dbReference type="PROSITE" id="PS00678">
    <property type="entry name" value="WD_REPEATS_1"/>
    <property type="match status" value="1"/>
</dbReference>
<evidence type="ECO:0000256" key="4">
    <source>
        <dbReference type="ARBA" id="ARBA00022490"/>
    </source>
</evidence>
<dbReference type="InterPro" id="IPR056176">
    <property type="entry name" value="TPR_COPA_B"/>
</dbReference>
<organism evidence="17">
    <name type="scientific">Vannella robusta</name>
    <dbReference type="NCBI Taxonomy" id="1487602"/>
    <lineage>
        <taxon>Eukaryota</taxon>
        <taxon>Amoebozoa</taxon>
        <taxon>Discosea</taxon>
        <taxon>Flabellinia</taxon>
        <taxon>Vannellidae</taxon>
        <taxon>Vannella</taxon>
    </lineage>
</organism>
<dbReference type="PROSITE" id="PS50294">
    <property type="entry name" value="WD_REPEATS_REGION"/>
    <property type="match status" value="4"/>
</dbReference>
<evidence type="ECO:0000256" key="14">
    <source>
        <dbReference type="SAM" id="MobiDB-lite"/>
    </source>
</evidence>
<keyword evidence="10 12" id="KW-0472">Membrane</keyword>
<protein>
    <recommendedName>
        <fullName evidence="12">Coatomer subunit beta'</fullName>
    </recommendedName>
</protein>
<dbReference type="PROSITE" id="PS50082">
    <property type="entry name" value="WD_REPEATS_2"/>
    <property type="match status" value="5"/>
</dbReference>
<dbReference type="InterPro" id="IPR019775">
    <property type="entry name" value="WD40_repeat_CS"/>
</dbReference>
<dbReference type="FunFam" id="1.25.40.470:FF:000001">
    <property type="entry name" value="Coatomer subunit beta"/>
    <property type="match status" value="1"/>
</dbReference>
<feature type="compositionally biased region" description="Acidic residues" evidence="14">
    <location>
        <begin position="929"/>
        <end position="938"/>
    </location>
</feature>
<dbReference type="GO" id="GO:0005198">
    <property type="term" value="F:structural molecule activity"/>
    <property type="evidence" value="ECO:0007669"/>
    <property type="project" value="UniProtKB-UniRule"/>
</dbReference>
<dbReference type="FunFam" id="2.130.10.10:FF:000008">
    <property type="entry name" value="Coatomer subunit beta"/>
    <property type="match status" value="1"/>
</dbReference>
<dbReference type="SMART" id="SM00320">
    <property type="entry name" value="WD40"/>
    <property type="match status" value="7"/>
</dbReference>
<evidence type="ECO:0000256" key="1">
    <source>
        <dbReference type="ARBA" id="ARBA00004347"/>
    </source>
</evidence>
<dbReference type="Pfam" id="PF04053">
    <property type="entry name" value="B-prop_COPA_B_2nd"/>
    <property type="match status" value="1"/>
</dbReference>
<dbReference type="InterPro" id="IPR006692">
    <property type="entry name" value="Beta-prop_COPA/B_2nd"/>
</dbReference>
<evidence type="ECO:0000256" key="5">
    <source>
        <dbReference type="ARBA" id="ARBA00022574"/>
    </source>
</evidence>
<feature type="domain" description="COPA/B second beta-propeller" evidence="15">
    <location>
        <begin position="320"/>
        <end position="576"/>
    </location>
</feature>
<comment type="subunit">
    <text evidence="12">Oligomeric complex that consists of at least the alpha, beta, beta', gamma, delta, epsilon and zeta subunits.</text>
</comment>
<keyword evidence="4 12" id="KW-0963">Cytoplasm</keyword>
<name>A0A7S4HI59_9EUKA</name>
<evidence type="ECO:0000256" key="3">
    <source>
        <dbReference type="ARBA" id="ARBA00022448"/>
    </source>
</evidence>
<dbReference type="InterPro" id="IPR020472">
    <property type="entry name" value="WD40_PAC1"/>
</dbReference>
<proteinExistence type="inferred from homology"/>
<keyword evidence="11 12" id="KW-0968">Cytoplasmic vesicle</keyword>
<dbReference type="PANTHER" id="PTHR19876:SF2">
    <property type="entry name" value="COATOMER SUBUNIT BETA"/>
    <property type="match status" value="1"/>
</dbReference>